<name>A0ABP7TMU5_9FLAO</name>
<comment type="similarity">
    <text evidence="1 3">Belongs to the ArsC family.</text>
</comment>
<organism evidence="4 5">
    <name type="scientific">Flavobacterium cheonhonense</name>
    <dbReference type="NCBI Taxonomy" id="706185"/>
    <lineage>
        <taxon>Bacteria</taxon>
        <taxon>Pseudomonadati</taxon>
        <taxon>Bacteroidota</taxon>
        <taxon>Flavobacteriia</taxon>
        <taxon>Flavobacteriales</taxon>
        <taxon>Flavobacteriaceae</taxon>
        <taxon>Flavobacterium</taxon>
    </lineage>
</organism>
<dbReference type="InterPro" id="IPR006659">
    <property type="entry name" value="Arsenate_reductase"/>
</dbReference>
<evidence type="ECO:0000313" key="4">
    <source>
        <dbReference type="EMBL" id="GAA4028327.1"/>
    </source>
</evidence>
<evidence type="ECO:0000256" key="1">
    <source>
        <dbReference type="ARBA" id="ARBA00007198"/>
    </source>
</evidence>
<protein>
    <submittedName>
        <fullName evidence="4">Arsenate reductase (Glutaredoxin)</fullName>
    </submittedName>
</protein>
<dbReference type="RefSeq" id="WP_290876414.1">
    <property type="nucleotide sequence ID" value="NZ_BAABCR010000013.1"/>
</dbReference>
<dbReference type="Gene3D" id="3.40.30.10">
    <property type="entry name" value="Glutaredoxin"/>
    <property type="match status" value="1"/>
</dbReference>
<dbReference type="PANTHER" id="PTHR30041:SF4">
    <property type="entry name" value="ARSENATE REDUCTASE"/>
    <property type="match status" value="1"/>
</dbReference>
<dbReference type="InterPro" id="IPR036249">
    <property type="entry name" value="Thioredoxin-like_sf"/>
</dbReference>
<keyword evidence="2" id="KW-0560">Oxidoreductase</keyword>
<reference evidence="5" key="1">
    <citation type="journal article" date="2019" name="Int. J. Syst. Evol. Microbiol.">
        <title>The Global Catalogue of Microorganisms (GCM) 10K type strain sequencing project: providing services to taxonomists for standard genome sequencing and annotation.</title>
        <authorList>
            <consortium name="The Broad Institute Genomics Platform"/>
            <consortium name="The Broad Institute Genome Sequencing Center for Infectious Disease"/>
            <person name="Wu L."/>
            <person name="Ma J."/>
        </authorList>
    </citation>
    <scope>NUCLEOTIDE SEQUENCE [LARGE SCALE GENOMIC DNA]</scope>
    <source>
        <strain evidence="5">JCM 17064</strain>
    </source>
</reference>
<dbReference type="NCBIfam" id="TIGR00014">
    <property type="entry name" value="arsC"/>
    <property type="match status" value="1"/>
</dbReference>
<evidence type="ECO:0000256" key="2">
    <source>
        <dbReference type="ARBA" id="ARBA00023002"/>
    </source>
</evidence>
<sequence length="113" mass="13217">MLQVLHNPRCGKSRNCLAFLTEANQDFEIISYLQNPLSEAEIKELLQKLDLNPLELVRQKETIWIENYKNKSLTDHEIIKALSEHPILIERPIVIKNNEAIIGRDLEKLQKFI</sequence>
<evidence type="ECO:0000313" key="5">
    <source>
        <dbReference type="Proteomes" id="UP001500968"/>
    </source>
</evidence>
<dbReference type="Proteomes" id="UP001500968">
    <property type="component" value="Unassembled WGS sequence"/>
</dbReference>
<dbReference type="PROSITE" id="PS51353">
    <property type="entry name" value="ARSC"/>
    <property type="match status" value="1"/>
</dbReference>
<dbReference type="PANTHER" id="PTHR30041">
    <property type="entry name" value="ARSENATE REDUCTASE"/>
    <property type="match status" value="1"/>
</dbReference>
<keyword evidence="5" id="KW-1185">Reference proteome</keyword>
<gene>
    <name evidence="4" type="primary">arsC</name>
    <name evidence="4" type="ORF">GCM10022386_09960</name>
</gene>
<comment type="caution">
    <text evidence="4">The sequence shown here is derived from an EMBL/GenBank/DDBJ whole genome shotgun (WGS) entry which is preliminary data.</text>
</comment>
<dbReference type="SUPFAM" id="SSF52833">
    <property type="entry name" value="Thioredoxin-like"/>
    <property type="match status" value="1"/>
</dbReference>
<dbReference type="EMBL" id="BAABCR010000013">
    <property type="protein sequence ID" value="GAA4028327.1"/>
    <property type="molecule type" value="Genomic_DNA"/>
</dbReference>
<accession>A0ABP7TMU5</accession>
<dbReference type="Pfam" id="PF03960">
    <property type="entry name" value="ArsC"/>
    <property type="match status" value="1"/>
</dbReference>
<evidence type="ECO:0000256" key="3">
    <source>
        <dbReference type="PROSITE-ProRule" id="PRU01282"/>
    </source>
</evidence>
<dbReference type="InterPro" id="IPR006660">
    <property type="entry name" value="Arsenate_reductase-like"/>
</dbReference>
<proteinExistence type="inferred from homology"/>
<dbReference type="CDD" id="cd03034">
    <property type="entry name" value="ArsC_ArsC"/>
    <property type="match status" value="1"/>
</dbReference>